<keyword evidence="4" id="KW-0539">Nucleus</keyword>
<dbReference type="EMBL" id="HBEW01000593">
    <property type="protein sequence ID" value="CAD8576059.1"/>
    <property type="molecule type" value="Transcribed_RNA"/>
</dbReference>
<evidence type="ECO:0000256" key="5">
    <source>
        <dbReference type="PROSITE-ProRule" id="PRU00221"/>
    </source>
</evidence>
<feature type="region of interest" description="Disordered" evidence="6">
    <location>
        <begin position="960"/>
        <end position="1001"/>
    </location>
</feature>
<feature type="repeat" description="WD" evidence="5">
    <location>
        <begin position="544"/>
        <end position="590"/>
    </location>
</feature>
<feature type="repeat" description="WD" evidence="5">
    <location>
        <begin position="214"/>
        <end position="257"/>
    </location>
</feature>
<feature type="compositionally biased region" description="Basic and acidic residues" evidence="6">
    <location>
        <begin position="1025"/>
        <end position="1036"/>
    </location>
</feature>
<evidence type="ECO:0000256" key="3">
    <source>
        <dbReference type="ARBA" id="ARBA00022737"/>
    </source>
</evidence>
<dbReference type="AlphaFoldDB" id="A0A7S0KD32"/>
<dbReference type="GO" id="GO:0032040">
    <property type="term" value="C:small-subunit processome"/>
    <property type="evidence" value="ECO:0007669"/>
    <property type="project" value="InterPro"/>
</dbReference>
<accession>A0A7S0KD32</accession>
<dbReference type="Pfam" id="PF00400">
    <property type="entry name" value="WD40"/>
    <property type="match status" value="8"/>
</dbReference>
<proteinExistence type="predicted"/>
<evidence type="ECO:0000259" key="7">
    <source>
        <dbReference type="Pfam" id="PF08625"/>
    </source>
</evidence>
<comment type="subcellular location">
    <subcellularLocation>
        <location evidence="1">Nucleus</location>
        <location evidence="1">Nucleolus</location>
    </subcellularLocation>
</comment>
<dbReference type="Pfam" id="PF08625">
    <property type="entry name" value="Utp13"/>
    <property type="match status" value="1"/>
</dbReference>
<dbReference type="PRINTS" id="PR00320">
    <property type="entry name" value="GPROTEINBRPT"/>
</dbReference>
<dbReference type="CDD" id="cd00200">
    <property type="entry name" value="WD40"/>
    <property type="match status" value="1"/>
</dbReference>
<dbReference type="InterPro" id="IPR019775">
    <property type="entry name" value="WD40_repeat_CS"/>
</dbReference>
<reference evidence="8" key="1">
    <citation type="submission" date="2021-01" db="EMBL/GenBank/DDBJ databases">
        <authorList>
            <person name="Corre E."/>
            <person name="Pelletier E."/>
            <person name="Niang G."/>
            <person name="Scheremetjew M."/>
            <person name="Finn R."/>
            <person name="Kale V."/>
            <person name="Holt S."/>
            <person name="Cochrane G."/>
            <person name="Meng A."/>
            <person name="Brown T."/>
            <person name="Cohen L."/>
        </authorList>
    </citation>
    <scope>NUCLEOTIDE SEQUENCE</scope>
    <source>
        <strain evidence="8">Clade-D-RCC2572</strain>
    </source>
</reference>
<feature type="repeat" description="WD" evidence="5">
    <location>
        <begin position="262"/>
        <end position="303"/>
    </location>
</feature>
<dbReference type="InterPro" id="IPR020472">
    <property type="entry name" value="WD40_PAC1"/>
</dbReference>
<feature type="repeat" description="WD" evidence="5">
    <location>
        <begin position="171"/>
        <end position="212"/>
    </location>
</feature>
<name>A0A7S0KD32_9CHLO</name>
<organism evidence="8">
    <name type="scientific">Ostreococcus mediterraneus</name>
    <dbReference type="NCBI Taxonomy" id="1486918"/>
    <lineage>
        <taxon>Eukaryota</taxon>
        <taxon>Viridiplantae</taxon>
        <taxon>Chlorophyta</taxon>
        <taxon>Mamiellophyceae</taxon>
        <taxon>Mamiellales</taxon>
        <taxon>Bathycoccaceae</taxon>
        <taxon>Ostreococcus</taxon>
    </lineage>
</organism>
<dbReference type="InterPro" id="IPR015943">
    <property type="entry name" value="WD40/YVTN_repeat-like_dom_sf"/>
</dbReference>
<dbReference type="SMART" id="SM00320">
    <property type="entry name" value="WD40"/>
    <property type="match status" value="12"/>
</dbReference>
<dbReference type="GO" id="GO:0034511">
    <property type="term" value="F:U3 snoRNA binding"/>
    <property type="evidence" value="ECO:0007669"/>
    <property type="project" value="TreeGrafter"/>
</dbReference>
<dbReference type="PANTHER" id="PTHR19854:SF15">
    <property type="entry name" value="TRANSDUCIN BETA-LIKE PROTEIN 3"/>
    <property type="match status" value="1"/>
</dbReference>
<feature type="repeat" description="WD" evidence="5">
    <location>
        <begin position="697"/>
        <end position="738"/>
    </location>
</feature>
<dbReference type="PROSITE" id="PS50082">
    <property type="entry name" value="WD_REPEATS_2"/>
    <property type="match status" value="9"/>
</dbReference>
<feature type="region of interest" description="Disordered" evidence="6">
    <location>
        <begin position="1"/>
        <end position="38"/>
    </location>
</feature>
<dbReference type="PROSITE" id="PS50294">
    <property type="entry name" value="WD_REPEATS_REGION"/>
    <property type="match status" value="7"/>
</dbReference>
<keyword evidence="3" id="KW-0677">Repeat</keyword>
<keyword evidence="2 5" id="KW-0853">WD repeat</keyword>
<evidence type="ECO:0000256" key="1">
    <source>
        <dbReference type="ARBA" id="ARBA00004604"/>
    </source>
</evidence>
<feature type="compositionally biased region" description="Basic residues" evidence="6">
    <location>
        <begin position="14"/>
        <end position="24"/>
    </location>
</feature>
<dbReference type="GO" id="GO:0000472">
    <property type="term" value="P:endonucleolytic cleavage to generate mature 5'-end of SSU-rRNA from (SSU-rRNA, 5.8S rRNA, LSU-rRNA)"/>
    <property type="evidence" value="ECO:0007669"/>
    <property type="project" value="TreeGrafter"/>
</dbReference>
<protein>
    <recommendedName>
        <fullName evidence="7">U3 small nucleolar RNA-associated protein 13 C-terminal domain-containing protein</fullName>
    </recommendedName>
</protein>
<dbReference type="PANTHER" id="PTHR19854">
    <property type="entry name" value="TRANSDUCIN BETA-LIKE 3"/>
    <property type="match status" value="1"/>
</dbReference>
<dbReference type="InterPro" id="IPR001680">
    <property type="entry name" value="WD40_rpt"/>
</dbReference>
<feature type="repeat" description="WD" evidence="5">
    <location>
        <begin position="499"/>
        <end position="543"/>
    </location>
</feature>
<dbReference type="GO" id="GO:0000480">
    <property type="term" value="P:endonucleolytic cleavage in 5'-ETS of tricistronic rRNA transcript (SSU-rRNA, 5.8S rRNA, LSU-rRNA)"/>
    <property type="evidence" value="ECO:0007669"/>
    <property type="project" value="TreeGrafter"/>
</dbReference>
<dbReference type="InterPro" id="IPR013934">
    <property type="entry name" value="Utp13_C"/>
</dbReference>
<dbReference type="Gene3D" id="2.130.10.10">
    <property type="entry name" value="YVTN repeat-like/Quinoprotein amine dehydrogenase"/>
    <property type="match status" value="4"/>
</dbReference>
<evidence type="ECO:0000256" key="2">
    <source>
        <dbReference type="ARBA" id="ARBA00022574"/>
    </source>
</evidence>
<feature type="region of interest" description="Disordered" evidence="6">
    <location>
        <begin position="1025"/>
        <end position="1045"/>
    </location>
</feature>
<feature type="repeat" description="WD" evidence="5">
    <location>
        <begin position="606"/>
        <end position="639"/>
    </location>
</feature>
<sequence>MRDHSCSPPYLASSRRRRQRRRTRAMGDRQPGSRPTRATYVKAATLNAFYVGRGAPLALTQTSTSTVGDVTIDDVTYACATAEGGVALVRSRTTTTTAAKTQGSKKQKTETKETSVTSSVSELARYDGDEEALTSIAIDRSGRKVFCASRSGHVTRLEYESSTLRRLKTWQPHKSSPVLDMAIDNTGSLLCTGSADRTARVWDIERGYCTHAFRGAHGGALTAVAFHPSINAARVYTAAEDGSLCVWSLNDKKNNGLVKSMADAHVSAITAIRIDVESNTLLTAGRDKVVKTFELDTLKPRTTTAVHETIEDCVILDGNSSIIRETGIKAPVNGGVVFCVSGDSGRIRVWREGSAKVSVESAPLVAKTLTKGGDDEDNDFESAAGTFTKCAITHHGHHITAVSGDARLLTYGVNSESKALEIEREIVANTDEIIGLTFVPDAQADSEEENRAKELGAAEGDDDDELHALTRPPKQMAVVTNSPTVRVFDPSTMSCVGSLTGHSAVVLCVDSALDSDGTALIITGAKDHSVRLWNGATKSCVAIGEGHVGAVAAVAFPPKSSKRGAAFAVSGGADRVLRVWDIDGARRVAAEGDANDAHELHATAATVAHDKPLNGVAVAPHLRMVATCSSDKTAKLWKMPDLVPLATLRGHRRGIWACAFSPSDRVLATAGGDKLVKIWSVDDRAGSDTTGTCLRTLEGHSAAVLSIRFLSRGAQLVTTGGDGMLNLWTVNAGACVSSIDAHEDKAWAIAVGGDGDWIATGGTDASMSLWRDSTATTSAEEAEKHALAVQREQEFINAERQGDVMRAIDLALRLERPGALLRVLTRLLEDDFERGDERLRECVSPLQADKLTRVLECVREWNTNSRTCHVAQHVLAAVFRTHSMEELSKVRGIPQIIQAIKAYTERHQTRCERLYRGTFLVDTLLAKSGSIIDDEETVQYVKRTHETIDDFGYMRRSTKIVDEDEAENEDDAEQNEAENEDDSAADEDETTLEVATTQVNEDDVIKVPKMLQRLNAIKRGAKDVELKRKAVRDPSPRHTRSGKRL</sequence>
<feature type="repeat" description="WD" evidence="5">
    <location>
        <begin position="739"/>
        <end position="780"/>
    </location>
</feature>
<gene>
    <name evidence="8" type="ORF">OMED0929_LOCUS488</name>
</gene>
<dbReference type="InterPro" id="IPR036322">
    <property type="entry name" value="WD40_repeat_dom_sf"/>
</dbReference>
<feature type="repeat" description="WD" evidence="5">
    <location>
        <begin position="648"/>
        <end position="689"/>
    </location>
</feature>
<dbReference type="SUPFAM" id="SSF50978">
    <property type="entry name" value="WD40 repeat-like"/>
    <property type="match status" value="2"/>
</dbReference>
<evidence type="ECO:0000256" key="4">
    <source>
        <dbReference type="ARBA" id="ARBA00023242"/>
    </source>
</evidence>
<evidence type="ECO:0000313" key="8">
    <source>
        <dbReference type="EMBL" id="CAD8576059.1"/>
    </source>
</evidence>
<feature type="region of interest" description="Disordered" evidence="6">
    <location>
        <begin position="441"/>
        <end position="465"/>
    </location>
</feature>
<feature type="domain" description="U3 small nucleolar RNA-associated protein 13 C-terminal" evidence="7">
    <location>
        <begin position="792"/>
        <end position="926"/>
    </location>
</feature>
<evidence type="ECO:0000256" key="6">
    <source>
        <dbReference type="SAM" id="MobiDB-lite"/>
    </source>
</evidence>
<dbReference type="GO" id="GO:0030686">
    <property type="term" value="C:90S preribosome"/>
    <property type="evidence" value="ECO:0007669"/>
    <property type="project" value="TreeGrafter"/>
</dbReference>
<feature type="compositionally biased region" description="Acidic residues" evidence="6">
    <location>
        <begin position="962"/>
        <end position="991"/>
    </location>
</feature>
<dbReference type="PROSITE" id="PS00678">
    <property type="entry name" value="WD_REPEATS_1"/>
    <property type="match status" value="2"/>
</dbReference>